<feature type="domain" description="3-hydroxyisobutyrate dehydrogenase-like NAD-binding" evidence="5">
    <location>
        <begin position="167"/>
        <end position="286"/>
    </location>
</feature>
<dbReference type="InterPro" id="IPR029154">
    <property type="entry name" value="HIBADH-like_NADP-bd"/>
</dbReference>
<dbReference type="InterPro" id="IPR036291">
    <property type="entry name" value="NAD(P)-bd_dom_sf"/>
</dbReference>
<dbReference type="GO" id="GO:0050661">
    <property type="term" value="F:NADP binding"/>
    <property type="evidence" value="ECO:0007669"/>
    <property type="project" value="InterPro"/>
</dbReference>
<dbReference type="PIRSF" id="PIRSF000103">
    <property type="entry name" value="HIBADH"/>
    <property type="match status" value="1"/>
</dbReference>
<dbReference type="GO" id="GO:0016054">
    <property type="term" value="P:organic acid catabolic process"/>
    <property type="evidence" value="ECO:0007669"/>
    <property type="project" value="UniProtKB-ARBA"/>
</dbReference>
<keyword evidence="7" id="KW-1185">Reference proteome</keyword>
<dbReference type="InterPro" id="IPR002204">
    <property type="entry name" value="3-OH-isobutyrate_DH-rel_CS"/>
</dbReference>
<dbReference type="Proteomes" id="UP000253740">
    <property type="component" value="Unassembled WGS sequence"/>
</dbReference>
<dbReference type="InterPro" id="IPR015815">
    <property type="entry name" value="HIBADH-related"/>
</dbReference>
<dbReference type="AlphaFoldDB" id="A0A0K8QR14"/>
<evidence type="ECO:0000259" key="5">
    <source>
        <dbReference type="Pfam" id="PF14833"/>
    </source>
</evidence>
<dbReference type="Pfam" id="PF03446">
    <property type="entry name" value="NAD_binding_2"/>
    <property type="match status" value="1"/>
</dbReference>
<evidence type="ECO:0000313" key="7">
    <source>
        <dbReference type="Proteomes" id="UP000253740"/>
    </source>
</evidence>
<gene>
    <name evidence="6" type="ORF">MBSD_n2641</name>
</gene>
<dbReference type="PANTHER" id="PTHR43580">
    <property type="entry name" value="OXIDOREDUCTASE GLYR1-RELATED"/>
    <property type="match status" value="1"/>
</dbReference>
<dbReference type="GO" id="GO:0016491">
    <property type="term" value="F:oxidoreductase activity"/>
    <property type="evidence" value="ECO:0007669"/>
    <property type="project" value="UniProtKB-KW"/>
</dbReference>
<protein>
    <submittedName>
        <fullName evidence="6">3-hydroxyisobutyrate dehydrogenase family protein</fullName>
    </submittedName>
</protein>
<dbReference type="InterPro" id="IPR008927">
    <property type="entry name" value="6-PGluconate_DH-like_C_sf"/>
</dbReference>
<sequence>MKIAFIGLGNMGAPMARHLQDAGHELRAWTRSAERRAELRGAGLNVVDELAAAAAGAEAAISMLADDAAEFAVSEGDGGLLRHLPRAAVRVSMSTIGVDASRRLAGLHAAHGQGYVAAPVFGRPAAAAARALWIAAAGDDGALARVRPLLETLGRGLSLPGGPAETAHALKLGANALGAIITEGLGEVFAFGAKAGVAPAAFLELLDQAMLQAGFVGNYARMIVAGGTDSRGGFPLRLALKDVGLALDAAVGLRAPLPLAAAVRDRMLRAVATGRGGHDLPALARLAFEDAGLDGRP</sequence>
<evidence type="ECO:0000256" key="3">
    <source>
        <dbReference type="PIRSR" id="PIRSR000103-1"/>
    </source>
</evidence>
<dbReference type="EMBL" id="DF970255">
    <property type="protein sequence ID" value="GAP67320.1"/>
    <property type="molecule type" value="Genomic_DNA"/>
</dbReference>
<dbReference type="GO" id="GO:0051287">
    <property type="term" value="F:NAD binding"/>
    <property type="evidence" value="ECO:0007669"/>
    <property type="project" value="InterPro"/>
</dbReference>
<accession>A0A0K8QR14</accession>
<dbReference type="SUPFAM" id="SSF51735">
    <property type="entry name" value="NAD(P)-binding Rossmann-fold domains"/>
    <property type="match status" value="1"/>
</dbReference>
<dbReference type="PROSITE" id="PS00895">
    <property type="entry name" value="3_HYDROXYISOBUT_DH"/>
    <property type="match status" value="1"/>
</dbReference>
<evidence type="ECO:0000256" key="1">
    <source>
        <dbReference type="ARBA" id="ARBA00023002"/>
    </source>
</evidence>
<evidence type="ECO:0000313" key="6">
    <source>
        <dbReference type="EMBL" id="GAP67320.1"/>
    </source>
</evidence>
<name>A0A0K8QR14_9GAMM</name>
<keyword evidence="1" id="KW-0560">Oxidoreductase</keyword>
<evidence type="ECO:0000259" key="4">
    <source>
        <dbReference type="Pfam" id="PF03446"/>
    </source>
</evidence>
<dbReference type="STRING" id="1475481.GCA_000953855_02692"/>
<evidence type="ECO:0000256" key="2">
    <source>
        <dbReference type="ARBA" id="ARBA00023027"/>
    </source>
</evidence>
<keyword evidence="2" id="KW-0520">NAD</keyword>
<organism evidence="6">
    <name type="scientific">Mizugakiibacter sediminis</name>
    <dbReference type="NCBI Taxonomy" id="1475481"/>
    <lineage>
        <taxon>Bacteria</taxon>
        <taxon>Pseudomonadati</taxon>
        <taxon>Pseudomonadota</taxon>
        <taxon>Gammaproteobacteria</taxon>
        <taxon>Lysobacterales</taxon>
        <taxon>Rhodanobacteraceae</taxon>
        <taxon>Mizugakiibacter</taxon>
    </lineage>
</organism>
<dbReference type="PANTHER" id="PTHR43580:SF2">
    <property type="entry name" value="CYTOKINE-LIKE NUCLEAR FACTOR N-PAC"/>
    <property type="match status" value="1"/>
</dbReference>
<dbReference type="Gene3D" id="3.40.50.720">
    <property type="entry name" value="NAD(P)-binding Rossmann-like Domain"/>
    <property type="match status" value="1"/>
</dbReference>
<dbReference type="InterPro" id="IPR051265">
    <property type="entry name" value="HIBADH-related_NP60_sf"/>
</dbReference>
<dbReference type="RefSeq" id="WP_062537870.1">
    <property type="nucleotide sequence ID" value="NZ_DF970255.1"/>
</dbReference>
<dbReference type="InterPro" id="IPR006115">
    <property type="entry name" value="6PGDH_NADP-bd"/>
</dbReference>
<feature type="domain" description="6-phosphogluconate dehydrogenase NADP-binding" evidence="4">
    <location>
        <begin position="2"/>
        <end position="155"/>
    </location>
</feature>
<dbReference type="Gene3D" id="1.10.1040.10">
    <property type="entry name" value="N-(1-d-carboxylethyl)-l-norvaline Dehydrogenase, domain 2"/>
    <property type="match status" value="1"/>
</dbReference>
<feature type="active site" evidence="3">
    <location>
        <position position="171"/>
    </location>
</feature>
<dbReference type="SUPFAM" id="SSF48179">
    <property type="entry name" value="6-phosphogluconate dehydrogenase C-terminal domain-like"/>
    <property type="match status" value="1"/>
</dbReference>
<proteinExistence type="predicted"/>
<dbReference type="InterPro" id="IPR013328">
    <property type="entry name" value="6PGD_dom2"/>
</dbReference>
<dbReference type="OrthoDB" id="9786703at2"/>
<reference evidence="6" key="1">
    <citation type="submission" date="2015-08" db="EMBL/GenBank/DDBJ databases">
        <title>Complete DNA Sequence of Pseudomonas syringae pv. actinidiae, the Causal Agent of Kiwifruit Canker Disease.</title>
        <authorList>
            <person name="Rikkerink E.H.A."/>
            <person name="Fineran P.C."/>
        </authorList>
    </citation>
    <scope>NUCLEOTIDE SEQUENCE</scope>
    <source>
        <strain evidence="6">SkMP5</strain>
    </source>
</reference>
<dbReference type="Pfam" id="PF14833">
    <property type="entry name" value="NAD_binding_11"/>
    <property type="match status" value="1"/>
</dbReference>